<dbReference type="GO" id="GO:0000175">
    <property type="term" value="F:3'-5'-RNA exonuclease activity"/>
    <property type="evidence" value="ECO:0007669"/>
    <property type="project" value="InterPro"/>
</dbReference>
<accession>A0A8S2FK35</accession>
<evidence type="ECO:0000313" key="6">
    <source>
        <dbReference type="EMBL" id="CAF4280939.1"/>
    </source>
</evidence>
<dbReference type="Proteomes" id="UP000682733">
    <property type="component" value="Unassembled WGS sequence"/>
</dbReference>
<dbReference type="Proteomes" id="UP000677228">
    <property type="component" value="Unassembled WGS sequence"/>
</dbReference>
<proteinExistence type="predicted"/>
<protein>
    <recommendedName>
        <fullName evidence="4">Exonuclease domain-containing protein</fullName>
    </recommendedName>
</protein>
<feature type="domain" description="Exonuclease" evidence="4">
    <location>
        <begin position="15"/>
        <end position="198"/>
    </location>
</feature>
<dbReference type="Pfam" id="PF00929">
    <property type="entry name" value="RNase_T"/>
    <property type="match status" value="1"/>
</dbReference>
<dbReference type="InterPro" id="IPR036397">
    <property type="entry name" value="RNaseH_sf"/>
</dbReference>
<dbReference type="EMBL" id="CAJNOK010033185">
    <property type="protein sequence ID" value="CAF1491788.1"/>
    <property type="molecule type" value="Genomic_DNA"/>
</dbReference>
<keyword evidence="2" id="KW-0378">Hydrolase</keyword>
<evidence type="ECO:0000256" key="3">
    <source>
        <dbReference type="ARBA" id="ARBA00022839"/>
    </source>
</evidence>
<dbReference type="InterPro" id="IPR047201">
    <property type="entry name" value="ERI-1_3'hExo-like"/>
</dbReference>
<dbReference type="GO" id="GO:0003676">
    <property type="term" value="F:nucleic acid binding"/>
    <property type="evidence" value="ECO:0007669"/>
    <property type="project" value="InterPro"/>
</dbReference>
<name>A0A8S2FK35_9BILA</name>
<dbReference type="EMBL" id="CAJOBA010055150">
    <property type="protein sequence ID" value="CAF4280939.1"/>
    <property type="molecule type" value="Genomic_DNA"/>
</dbReference>
<dbReference type="PANTHER" id="PTHR23044">
    <property type="entry name" value="3'-5' EXONUCLEASE ERI1-RELATED"/>
    <property type="match status" value="1"/>
</dbReference>
<organism evidence="5 7">
    <name type="scientific">Didymodactylos carnosus</name>
    <dbReference type="NCBI Taxonomy" id="1234261"/>
    <lineage>
        <taxon>Eukaryota</taxon>
        <taxon>Metazoa</taxon>
        <taxon>Spiralia</taxon>
        <taxon>Gnathifera</taxon>
        <taxon>Rotifera</taxon>
        <taxon>Eurotatoria</taxon>
        <taxon>Bdelloidea</taxon>
        <taxon>Philodinida</taxon>
        <taxon>Philodinidae</taxon>
        <taxon>Didymodactylos</taxon>
    </lineage>
</organism>
<reference evidence="5" key="1">
    <citation type="submission" date="2021-02" db="EMBL/GenBank/DDBJ databases">
        <authorList>
            <person name="Nowell W R."/>
        </authorList>
    </citation>
    <scope>NUCLEOTIDE SEQUENCE</scope>
</reference>
<evidence type="ECO:0000256" key="1">
    <source>
        <dbReference type="ARBA" id="ARBA00022722"/>
    </source>
</evidence>
<comment type="caution">
    <text evidence="5">The sequence shown here is derived from an EMBL/GenBank/DDBJ whole genome shotgun (WGS) entry which is preliminary data.</text>
</comment>
<gene>
    <name evidence="5" type="ORF">OVA965_LOCUS36532</name>
    <name evidence="6" type="ORF">TMI583_LOCUS37545</name>
</gene>
<keyword evidence="1" id="KW-0540">Nuclease</keyword>
<dbReference type="InterPro" id="IPR013520">
    <property type="entry name" value="Ribonucl_H"/>
</dbReference>
<dbReference type="AlphaFoldDB" id="A0A8S2FK35"/>
<dbReference type="PANTHER" id="PTHR23044:SF61">
    <property type="entry name" value="3'-5' EXORIBONUCLEASE 1-RELATED"/>
    <property type="match status" value="1"/>
</dbReference>
<dbReference type="InterPro" id="IPR051274">
    <property type="entry name" value="3-5_Exoribonuclease"/>
</dbReference>
<sequence>MASFVEAPTKQKYDYFLVLDFEATCDEKNPPHPQEIIEFPVLKINGKTFICESIFHMYVLPKENPKLTEFCINLTGITQDMVDNQLYLEKVLELFHEWLIEQDLLNKQFTFVTCGDWDLKTMLRSQCQHFNIERQEYFRQWVNIKRSYNEFLNSKSNRGMMGMLNGLNLTHEGRHHSGIDDCKNIAKILKELAERGYIYEQNGK</sequence>
<dbReference type="SMART" id="SM00479">
    <property type="entry name" value="EXOIII"/>
    <property type="match status" value="1"/>
</dbReference>
<evidence type="ECO:0000313" key="5">
    <source>
        <dbReference type="EMBL" id="CAF1491788.1"/>
    </source>
</evidence>
<evidence type="ECO:0000256" key="2">
    <source>
        <dbReference type="ARBA" id="ARBA00022801"/>
    </source>
</evidence>
<keyword evidence="3" id="KW-0269">Exonuclease</keyword>
<dbReference type="SUPFAM" id="SSF53098">
    <property type="entry name" value="Ribonuclease H-like"/>
    <property type="match status" value="1"/>
</dbReference>
<dbReference type="CDD" id="cd06133">
    <property type="entry name" value="ERI-1_3'hExo_like"/>
    <property type="match status" value="1"/>
</dbReference>
<evidence type="ECO:0000313" key="7">
    <source>
        <dbReference type="Proteomes" id="UP000677228"/>
    </source>
</evidence>
<dbReference type="InterPro" id="IPR012337">
    <property type="entry name" value="RNaseH-like_sf"/>
</dbReference>
<evidence type="ECO:0000259" key="4">
    <source>
        <dbReference type="SMART" id="SM00479"/>
    </source>
</evidence>
<dbReference type="Gene3D" id="3.30.420.10">
    <property type="entry name" value="Ribonuclease H-like superfamily/Ribonuclease H"/>
    <property type="match status" value="1"/>
</dbReference>